<keyword evidence="8" id="KW-0378">Hydrolase</keyword>
<keyword evidence="1 6" id="KW-0963">Cytoplasm</keyword>
<dbReference type="InterPro" id="IPR013849">
    <property type="entry name" value="DNA_helicase_Holl-junc_RuvA_I"/>
</dbReference>
<comment type="subunit">
    <text evidence="6">Homotetramer. Forms an RuvA(8)-RuvB(12)-Holliday junction (HJ) complex. HJ DNA is sandwiched between 2 RuvA tetramers; dsDNA enters through RuvA and exits via RuvB. An RuvB hexamer assembles on each DNA strand where it exits the tetramer. Each RuvB hexamer is contacted by two RuvA subunits (via domain III) on 2 adjacent RuvB subunits; this complex drives branch migration. In the full resolvosome a probable DNA-RuvA(4)-RuvB(12)-RuvC(2) complex forms which resolves the HJ.</text>
</comment>
<evidence type="ECO:0000256" key="3">
    <source>
        <dbReference type="ARBA" id="ARBA00023125"/>
    </source>
</evidence>
<feature type="region of interest" description="Domain III" evidence="6">
    <location>
        <begin position="142"/>
        <end position="195"/>
    </location>
</feature>
<comment type="subcellular location">
    <subcellularLocation>
        <location evidence="6">Cytoplasm</location>
    </subcellularLocation>
</comment>
<dbReference type="InterPro" id="IPR036267">
    <property type="entry name" value="RuvA_C_sf"/>
</dbReference>
<comment type="caution">
    <text evidence="6">Lacks conserved residue(s) required for the propagation of feature annotation.</text>
</comment>
<organism evidence="8 9">
    <name type="scientific">Candidatus Falkowbacteria bacterium RIFCSPHIGHO2_02_FULL_45_15</name>
    <dbReference type="NCBI Taxonomy" id="1797987"/>
    <lineage>
        <taxon>Bacteria</taxon>
        <taxon>Candidatus Falkowiibacteriota</taxon>
    </lineage>
</organism>
<protein>
    <recommendedName>
        <fullName evidence="6">Holliday junction branch migration complex subunit RuvA</fullName>
    </recommendedName>
</protein>
<dbReference type="InterPro" id="IPR010994">
    <property type="entry name" value="RuvA_2-like"/>
</dbReference>
<dbReference type="InterPro" id="IPR012340">
    <property type="entry name" value="NA-bd_OB-fold"/>
</dbReference>
<evidence type="ECO:0000256" key="2">
    <source>
        <dbReference type="ARBA" id="ARBA00022763"/>
    </source>
</evidence>
<keyword evidence="3 6" id="KW-0238">DNA-binding</keyword>
<dbReference type="GO" id="GO:0000400">
    <property type="term" value="F:four-way junction DNA binding"/>
    <property type="evidence" value="ECO:0007669"/>
    <property type="project" value="UniProtKB-UniRule"/>
</dbReference>
<dbReference type="Gene3D" id="1.10.8.10">
    <property type="entry name" value="DNA helicase RuvA subunit, C-terminal domain"/>
    <property type="match status" value="1"/>
</dbReference>
<dbReference type="Pfam" id="PF07499">
    <property type="entry name" value="RuvA_C"/>
    <property type="match status" value="1"/>
</dbReference>
<name>A0A1F5RMW8_9BACT</name>
<evidence type="ECO:0000313" key="9">
    <source>
        <dbReference type="Proteomes" id="UP000177691"/>
    </source>
</evidence>
<dbReference type="GO" id="GO:0006310">
    <property type="term" value="P:DNA recombination"/>
    <property type="evidence" value="ECO:0007669"/>
    <property type="project" value="UniProtKB-UniRule"/>
</dbReference>
<feature type="domain" description="Helix-hairpin-helix DNA-binding motif class 1" evidence="7">
    <location>
        <begin position="107"/>
        <end position="126"/>
    </location>
</feature>
<reference evidence="8 9" key="1">
    <citation type="journal article" date="2016" name="Nat. Commun.">
        <title>Thousands of microbial genomes shed light on interconnected biogeochemical processes in an aquifer system.</title>
        <authorList>
            <person name="Anantharaman K."/>
            <person name="Brown C.T."/>
            <person name="Hug L.A."/>
            <person name="Sharon I."/>
            <person name="Castelle C.J."/>
            <person name="Probst A.J."/>
            <person name="Thomas B.C."/>
            <person name="Singh A."/>
            <person name="Wilkins M.J."/>
            <person name="Karaoz U."/>
            <person name="Brodie E.L."/>
            <person name="Williams K.H."/>
            <person name="Hubbard S.S."/>
            <person name="Banfield J.F."/>
        </authorList>
    </citation>
    <scope>NUCLEOTIDE SEQUENCE [LARGE SCALE GENOMIC DNA]</scope>
</reference>
<dbReference type="SUPFAM" id="SSF46929">
    <property type="entry name" value="DNA helicase RuvA subunit, C-terminal domain"/>
    <property type="match status" value="1"/>
</dbReference>
<feature type="domain" description="Helix-hairpin-helix DNA-binding motif class 1" evidence="7">
    <location>
        <begin position="72"/>
        <end position="91"/>
    </location>
</feature>
<dbReference type="InterPro" id="IPR000085">
    <property type="entry name" value="RuvA"/>
</dbReference>
<evidence type="ECO:0000256" key="4">
    <source>
        <dbReference type="ARBA" id="ARBA00023172"/>
    </source>
</evidence>
<dbReference type="SUPFAM" id="SSF50249">
    <property type="entry name" value="Nucleic acid-binding proteins"/>
    <property type="match status" value="1"/>
</dbReference>
<keyword evidence="2 6" id="KW-0227">DNA damage</keyword>
<dbReference type="Pfam" id="PF14520">
    <property type="entry name" value="HHH_5"/>
    <property type="match status" value="1"/>
</dbReference>
<dbReference type="CDD" id="cd14332">
    <property type="entry name" value="UBA_RuvA_C"/>
    <property type="match status" value="1"/>
</dbReference>
<evidence type="ECO:0000256" key="6">
    <source>
        <dbReference type="HAMAP-Rule" id="MF_00031"/>
    </source>
</evidence>
<dbReference type="Gene3D" id="2.40.50.140">
    <property type="entry name" value="Nucleic acid-binding proteins"/>
    <property type="match status" value="1"/>
</dbReference>
<keyword evidence="8" id="KW-0347">Helicase</keyword>
<dbReference type="Proteomes" id="UP000177691">
    <property type="component" value="Unassembled WGS sequence"/>
</dbReference>
<evidence type="ECO:0000313" key="8">
    <source>
        <dbReference type="EMBL" id="OGF15682.1"/>
    </source>
</evidence>
<keyword evidence="4 6" id="KW-0233">DNA recombination</keyword>
<dbReference type="GO" id="GO:0048476">
    <property type="term" value="C:Holliday junction resolvase complex"/>
    <property type="evidence" value="ECO:0007669"/>
    <property type="project" value="UniProtKB-UniRule"/>
</dbReference>
<dbReference type="HAMAP" id="MF_00031">
    <property type="entry name" value="DNA_HJ_migration_RuvA"/>
    <property type="match status" value="1"/>
</dbReference>
<evidence type="ECO:0000256" key="5">
    <source>
        <dbReference type="ARBA" id="ARBA00023204"/>
    </source>
</evidence>
<dbReference type="GO" id="GO:0009378">
    <property type="term" value="F:four-way junction helicase activity"/>
    <property type="evidence" value="ECO:0007669"/>
    <property type="project" value="InterPro"/>
</dbReference>
<comment type="domain">
    <text evidence="6">Has three domains with a flexible linker between the domains II and III and assumes an 'L' shape. Domain III is highly mobile and contacts RuvB.</text>
</comment>
<dbReference type="GO" id="GO:0006281">
    <property type="term" value="P:DNA repair"/>
    <property type="evidence" value="ECO:0007669"/>
    <property type="project" value="UniProtKB-UniRule"/>
</dbReference>
<sequence length="195" mass="21200">MLAFLRGKILNKGKGCVILQTGDIGYQIFVNVVAYADLSIGQEVEFYLYHHVREDMEDLYGFKNFAELEFFKLLLSVSGVGPKSALGILGMASVEDIKESIGHGDPSLLTKVSGIGKKTAERIVLELRSKIDYLAPLKDGAAGMSVSGDEIDALMSLGYSLQQAREALKNVGTDIKDSGERIRAALRGLSRNIKT</sequence>
<dbReference type="InterPro" id="IPR003583">
    <property type="entry name" value="Hlx-hairpin-Hlx_DNA-bd_motif"/>
</dbReference>
<comment type="similarity">
    <text evidence="6">Belongs to the RuvA family.</text>
</comment>
<dbReference type="AlphaFoldDB" id="A0A1F5RMW8"/>
<dbReference type="Pfam" id="PF01330">
    <property type="entry name" value="RuvA_N"/>
    <property type="match status" value="1"/>
</dbReference>
<dbReference type="SUPFAM" id="SSF47781">
    <property type="entry name" value="RuvA domain 2-like"/>
    <property type="match status" value="1"/>
</dbReference>
<keyword evidence="8" id="KW-0547">Nucleotide-binding</keyword>
<dbReference type="EMBL" id="MFFU01000054">
    <property type="protein sequence ID" value="OGF15682.1"/>
    <property type="molecule type" value="Genomic_DNA"/>
</dbReference>
<dbReference type="GO" id="GO:0005737">
    <property type="term" value="C:cytoplasm"/>
    <property type="evidence" value="ECO:0007669"/>
    <property type="project" value="UniProtKB-SubCell"/>
</dbReference>
<evidence type="ECO:0000259" key="7">
    <source>
        <dbReference type="SMART" id="SM00278"/>
    </source>
</evidence>
<dbReference type="InterPro" id="IPR011114">
    <property type="entry name" value="RuvA_C"/>
</dbReference>
<gene>
    <name evidence="6" type="primary">ruvA</name>
    <name evidence="8" type="ORF">A3D54_00290</name>
</gene>
<proteinExistence type="inferred from homology"/>
<dbReference type="SMART" id="SM00278">
    <property type="entry name" value="HhH1"/>
    <property type="match status" value="2"/>
</dbReference>
<evidence type="ECO:0000256" key="1">
    <source>
        <dbReference type="ARBA" id="ARBA00022490"/>
    </source>
</evidence>
<accession>A0A1F5RMW8</accession>
<dbReference type="GO" id="GO:0009379">
    <property type="term" value="C:Holliday junction helicase complex"/>
    <property type="evidence" value="ECO:0007669"/>
    <property type="project" value="InterPro"/>
</dbReference>
<keyword evidence="5 6" id="KW-0234">DNA repair</keyword>
<comment type="function">
    <text evidence="6">The RuvA-RuvB-RuvC complex processes Holliday junction (HJ) DNA during genetic recombination and DNA repair, while the RuvA-RuvB complex plays an important role in the rescue of blocked DNA replication forks via replication fork reversal (RFR). RuvA specifically binds to HJ cruciform DNA, conferring on it an open structure. The RuvB hexamer acts as an ATP-dependent pump, pulling dsDNA into and through the RuvAB complex. HJ branch migration allows RuvC to scan DNA until it finds its consensus sequence, where it cleaves and resolves the cruciform DNA.</text>
</comment>
<dbReference type="GO" id="GO:0005524">
    <property type="term" value="F:ATP binding"/>
    <property type="evidence" value="ECO:0007669"/>
    <property type="project" value="InterPro"/>
</dbReference>
<keyword evidence="8" id="KW-0067">ATP-binding</keyword>
<dbReference type="Gene3D" id="1.10.150.20">
    <property type="entry name" value="5' to 3' exonuclease, C-terminal subdomain"/>
    <property type="match status" value="1"/>
</dbReference>
<comment type="caution">
    <text evidence="8">The sequence shown here is derived from an EMBL/GenBank/DDBJ whole genome shotgun (WGS) entry which is preliminary data.</text>
</comment>
<dbReference type="NCBIfam" id="TIGR00084">
    <property type="entry name" value="ruvA"/>
    <property type="match status" value="1"/>
</dbReference>